<feature type="domain" description="Cupin type-2" evidence="2">
    <location>
        <begin position="140"/>
        <end position="198"/>
    </location>
</feature>
<proteinExistence type="predicted"/>
<dbReference type="Pfam" id="PF07883">
    <property type="entry name" value="Cupin_2"/>
    <property type="match status" value="1"/>
</dbReference>
<reference evidence="3" key="1">
    <citation type="submission" date="2016-12" db="EMBL/GenBank/DDBJ databases">
        <title>Genome sequence of Streptomyces antioxidans MUSC 164.</title>
        <authorList>
            <person name="Lee L.-H."/>
            <person name="Ser H.-L."/>
        </authorList>
    </citation>
    <scope>NUCLEOTIDE SEQUENCE [LARGE SCALE GENOMIC DNA]</scope>
    <source>
        <strain evidence="3">MUSC 164</strain>
    </source>
</reference>
<evidence type="ECO:0000313" key="3">
    <source>
        <dbReference type="EMBL" id="OPF83168.1"/>
    </source>
</evidence>
<keyword evidence="4" id="KW-1185">Reference proteome</keyword>
<dbReference type="Gene3D" id="2.60.120.10">
    <property type="entry name" value="Jelly Rolls"/>
    <property type="match status" value="1"/>
</dbReference>
<dbReference type="OrthoDB" id="4200319at2"/>
<sequence>MTRTTTEDPSANLSTGPSTDPSTDLATDLSTDLSTQQIVSLLTEELHGLDPAERKAKSLELLSVFGRAKADALPAEERPEASEAPPGPLLICDWADDLGLDGSTQQLGIAVEPGPTKVMKTAAATGHSLVSSGHVGADILHVPAGSGFAPHTHPGDHLLFVLAGTGTIAVAGEIVRTRPGQVYMVQGAVTHAVGAVSDHMILSVGAPHRRLDSPDRQELTAYAALLGELGEITCRLCDIRATSGEELAAKGCTHSPHRFG</sequence>
<gene>
    <name evidence="3" type="ORF">VT50_0205495</name>
</gene>
<feature type="region of interest" description="Disordered" evidence="1">
    <location>
        <begin position="1"/>
        <end position="30"/>
    </location>
</feature>
<comment type="caution">
    <text evidence="3">The sequence shown here is derived from an EMBL/GenBank/DDBJ whole genome shotgun (WGS) entry which is preliminary data.</text>
</comment>
<dbReference type="InterPro" id="IPR013096">
    <property type="entry name" value="Cupin_2"/>
</dbReference>
<dbReference type="RefSeq" id="WP_053048713.1">
    <property type="nucleotide sequence ID" value="NZ_LAKD02000006.1"/>
</dbReference>
<dbReference type="AlphaFoldDB" id="A0A1V4DAV3"/>
<organism evidence="3 4">
    <name type="scientific">Streptomyces antioxidans</name>
    <dbReference type="NCBI Taxonomy" id="1507734"/>
    <lineage>
        <taxon>Bacteria</taxon>
        <taxon>Bacillati</taxon>
        <taxon>Actinomycetota</taxon>
        <taxon>Actinomycetes</taxon>
        <taxon>Kitasatosporales</taxon>
        <taxon>Streptomycetaceae</taxon>
        <taxon>Streptomyces</taxon>
    </lineage>
</organism>
<dbReference type="EMBL" id="LAKD02000006">
    <property type="protein sequence ID" value="OPF83168.1"/>
    <property type="molecule type" value="Genomic_DNA"/>
</dbReference>
<evidence type="ECO:0000256" key="1">
    <source>
        <dbReference type="SAM" id="MobiDB-lite"/>
    </source>
</evidence>
<dbReference type="InterPro" id="IPR011051">
    <property type="entry name" value="RmlC_Cupin_sf"/>
</dbReference>
<dbReference type="SUPFAM" id="SSF51182">
    <property type="entry name" value="RmlC-like cupins"/>
    <property type="match status" value="1"/>
</dbReference>
<protein>
    <recommendedName>
        <fullName evidence="2">Cupin type-2 domain-containing protein</fullName>
    </recommendedName>
</protein>
<name>A0A1V4DAV3_9ACTN</name>
<evidence type="ECO:0000259" key="2">
    <source>
        <dbReference type="Pfam" id="PF07883"/>
    </source>
</evidence>
<dbReference type="InterPro" id="IPR014710">
    <property type="entry name" value="RmlC-like_jellyroll"/>
</dbReference>
<evidence type="ECO:0000313" key="4">
    <source>
        <dbReference type="Proteomes" id="UP000033615"/>
    </source>
</evidence>
<dbReference type="Proteomes" id="UP000033615">
    <property type="component" value="Unassembled WGS sequence"/>
</dbReference>
<accession>A0A1V4DAV3</accession>